<evidence type="ECO:0008006" key="5">
    <source>
        <dbReference type="Google" id="ProtNLM"/>
    </source>
</evidence>
<dbReference type="RefSeq" id="WP_090592138.1">
    <property type="nucleotide sequence ID" value="NZ_CP104302.1"/>
</dbReference>
<organism evidence="3 4">
    <name type="scientific">Mycolicibacterium brumae</name>
    <dbReference type="NCBI Taxonomy" id="85968"/>
    <lineage>
        <taxon>Bacteria</taxon>
        <taxon>Bacillati</taxon>
        <taxon>Actinomycetota</taxon>
        <taxon>Actinomycetes</taxon>
        <taxon>Mycobacteriales</taxon>
        <taxon>Mycobacteriaceae</taxon>
        <taxon>Mycolicibacterium</taxon>
    </lineage>
</organism>
<feature type="chain" id="PRO_5013935783" description="DUF732 domain-containing protein" evidence="2">
    <location>
        <begin position="33"/>
        <end position="125"/>
    </location>
</feature>
<sequence length="125" mass="13272">MTMAHSDKRAILLKALALAAAGAVIWAPTAYADDPANPDETQQNEDEQDKRDDAADQAQSAIDQAKDAVDQANQAAQQNQQSEHDKKFGATGGLMHLINGVPTCAHAGDSYTNVEVVVMQPITPC</sequence>
<dbReference type="STRING" id="85968.GCA_900073015_03304"/>
<feature type="signal peptide" evidence="2">
    <location>
        <begin position="1"/>
        <end position="32"/>
    </location>
</feature>
<dbReference type="AlphaFoldDB" id="A0A2G5P8Z9"/>
<reference evidence="3 4" key="1">
    <citation type="journal article" date="2017" name="Infect. Genet. Evol.">
        <title>The new phylogeny of the genus Mycobacterium: The old and the news.</title>
        <authorList>
            <person name="Tortoli E."/>
            <person name="Fedrizzi T."/>
            <person name="Meehan C.J."/>
            <person name="Trovato A."/>
            <person name="Grottola A."/>
            <person name="Giacobazzi E."/>
            <person name="Serpini G.F."/>
            <person name="Tagliazucchi S."/>
            <person name="Fabio A."/>
            <person name="Bettua C."/>
            <person name="Bertorelli R."/>
            <person name="Frascaro F."/>
            <person name="De Sanctis V."/>
            <person name="Pecorari M."/>
            <person name="Jousson O."/>
            <person name="Segata N."/>
            <person name="Cirillo D.M."/>
        </authorList>
    </citation>
    <scope>NUCLEOTIDE SEQUENCE [LARGE SCALE GENOMIC DNA]</scope>
    <source>
        <strain evidence="3 4">CIP1034565</strain>
    </source>
</reference>
<name>A0A2G5P8Z9_9MYCO</name>
<feature type="compositionally biased region" description="Low complexity" evidence="1">
    <location>
        <begin position="70"/>
        <end position="81"/>
    </location>
</feature>
<keyword evidence="2" id="KW-0732">Signal</keyword>
<dbReference type="EMBL" id="PDCN02000014">
    <property type="protein sequence ID" value="PIB74822.1"/>
    <property type="molecule type" value="Genomic_DNA"/>
</dbReference>
<evidence type="ECO:0000313" key="3">
    <source>
        <dbReference type="EMBL" id="PIB74822.1"/>
    </source>
</evidence>
<gene>
    <name evidence="3" type="ORF">CQY22_011940</name>
</gene>
<dbReference type="Proteomes" id="UP000230551">
    <property type="component" value="Unassembled WGS sequence"/>
</dbReference>
<comment type="caution">
    <text evidence="3">The sequence shown here is derived from an EMBL/GenBank/DDBJ whole genome shotgun (WGS) entry which is preliminary data.</text>
</comment>
<protein>
    <recommendedName>
        <fullName evidence="5">DUF732 domain-containing protein</fullName>
    </recommendedName>
</protein>
<keyword evidence="4" id="KW-1185">Reference proteome</keyword>
<evidence type="ECO:0000256" key="2">
    <source>
        <dbReference type="SAM" id="SignalP"/>
    </source>
</evidence>
<accession>A0A2G5P8Z9</accession>
<proteinExistence type="predicted"/>
<feature type="region of interest" description="Disordered" evidence="1">
    <location>
        <begin position="31"/>
        <end position="88"/>
    </location>
</feature>
<evidence type="ECO:0000256" key="1">
    <source>
        <dbReference type="SAM" id="MobiDB-lite"/>
    </source>
</evidence>
<evidence type="ECO:0000313" key="4">
    <source>
        <dbReference type="Proteomes" id="UP000230551"/>
    </source>
</evidence>